<dbReference type="Pfam" id="PF13920">
    <property type="entry name" value="zf-C3HC4_3"/>
    <property type="match status" value="1"/>
</dbReference>
<dbReference type="SMART" id="SM00184">
    <property type="entry name" value="RING"/>
    <property type="match status" value="1"/>
</dbReference>
<dbReference type="SMART" id="SM00238">
    <property type="entry name" value="BIR"/>
    <property type="match status" value="2"/>
</dbReference>
<dbReference type="Ensembl" id="ENSLLET00000025101.1">
    <property type="protein sequence ID" value="ENSLLEP00000024177.1"/>
    <property type="gene ID" value="ENSLLEG00000015318.1"/>
</dbReference>
<dbReference type="GO" id="GO:0043027">
    <property type="term" value="F:cysteine-type endopeptidase inhibitor activity involved in apoptotic process"/>
    <property type="evidence" value="ECO:0007669"/>
    <property type="project" value="TreeGrafter"/>
</dbReference>
<dbReference type="GO" id="GO:0008270">
    <property type="term" value="F:zinc ion binding"/>
    <property type="evidence" value="ECO:0007669"/>
    <property type="project" value="UniProtKB-KW"/>
</dbReference>
<dbReference type="AlphaFoldDB" id="A0A8C5PKT8"/>
<evidence type="ECO:0000259" key="17">
    <source>
        <dbReference type="PROSITE" id="PS50089"/>
    </source>
</evidence>
<evidence type="ECO:0000256" key="9">
    <source>
        <dbReference type="ARBA" id="ARBA00022704"/>
    </source>
</evidence>
<feature type="region of interest" description="Disordered" evidence="16">
    <location>
        <begin position="310"/>
        <end position="359"/>
    </location>
</feature>
<dbReference type="Gene3D" id="1.10.1170.10">
    <property type="entry name" value="Inhibitor Of Apoptosis Protein (2mihbC-IAP-1), Chain A"/>
    <property type="match status" value="3"/>
</dbReference>
<evidence type="ECO:0000256" key="10">
    <source>
        <dbReference type="ARBA" id="ARBA00022723"/>
    </source>
</evidence>
<dbReference type="GO" id="GO:0005634">
    <property type="term" value="C:nucleus"/>
    <property type="evidence" value="ECO:0007669"/>
    <property type="project" value="TreeGrafter"/>
</dbReference>
<evidence type="ECO:0000313" key="18">
    <source>
        <dbReference type="Ensembl" id="ENSLLEP00000024177.1"/>
    </source>
</evidence>
<evidence type="ECO:0000256" key="5">
    <source>
        <dbReference type="ARBA" id="ARBA00022490"/>
    </source>
</evidence>
<evidence type="ECO:0000256" key="16">
    <source>
        <dbReference type="SAM" id="MobiDB-lite"/>
    </source>
</evidence>
<keyword evidence="12" id="KW-0833">Ubl conjugation pathway</keyword>
<gene>
    <name evidence="18" type="primary">BIRC7</name>
</gene>
<name>A0A8C5PKT8_9ANUR</name>
<keyword evidence="6" id="KW-0808">Transferase</keyword>
<evidence type="ECO:0000256" key="15">
    <source>
        <dbReference type="PROSITE-ProRule" id="PRU00175"/>
    </source>
</evidence>
<dbReference type="GO" id="GO:0005737">
    <property type="term" value="C:cytoplasm"/>
    <property type="evidence" value="ECO:0007669"/>
    <property type="project" value="UniProtKB-SubCell"/>
</dbReference>
<keyword evidence="9" id="KW-0789">Thiol protease inhibitor</keyword>
<dbReference type="GO" id="GO:0031398">
    <property type="term" value="P:positive regulation of protein ubiquitination"/>
    <property type="evidence" value="ECO:0007669"/>
    <property type="project" value="TreeGrafter"/>
</dbReference>
<dbReference type="SUPFAM" id="SSF57924">
    <property type="entry name" value="Inhibitor of apoptosis (IAP) repeat"/>
    <property type="match status" value="2"/>
</dbReference>
<dbReference type="FunFam" id="1.10.1170.10:FF:000003">
    <property type="entry name" value="E3 ubiquitin-protein ligase XIAP"/>
    <property type="match status" value="1"/>
</dbReference>
<evidence type="ECO:0000256" key="3">
    <source>
        <dbReference type="ARBA" id="ARBA00006672"/>
    </source>
</evidence>
<dbReference type="CDD" id="cd00022">
    <property type="entry name" value="BIR"/>
    <property type="match status" value="2"/>
</dbReference>
<proteinExistence type="inferred from homology"/>
<dbReference type="InterPro" id="IPR050784">
    <property type="entry name" value="IAP"/>
</dbReference>
<evidence type="ECO:0000256" key="14">
    <source>
        <dbReference type="ARBA" id="ARBA00022843"/>
    </source>
</evidence>
<protein>
    <recommendedName>
        <fullName evidence="4">RING-type E3 ubiquitin transferase</fullName>
        <ecNumber evidence="4">2.3.2.27</ecNumber>
    </recommendedName>
</protein>
<comment type="subcellular location">
    <subcellularLocation>
        <location evidence="2">Cytoplasm</location>
    </subcellularLocation>
</comment>
<dbReference type="GO" id="GO:0061630">
    <property type="term" value="F:ubiquitin protein ligase activity"/>
    <property type="evidence" value="ECO:0007669"/>
    <property type="project" value="UniProtKB-EC"/>
</dbReference>
<keyword evidence="8" id="KW-0053">Apoptosis</keyword>
<dbReference type="PROSITE" id="PS50143">
    <property type="entry name" value="BIR_REPEAT_2"/>
    <property type="match status" value="2"/>
</dbReference>
<comment type="catalytic activity">
    <reaction evidence="1">
        <text>S-ubiquitinyl-[E2 ubiquitin-conjugating enzyme]-L-cysteine + [acceptor protein]-L-lysine = [E2 ubiquitin-conjugating enzyme]-L-cysteine + N(6)-ubiquitinyl-[acceptor protein]-L-lysine.</text>
        <dbReference type="EC" id="2.3.2.27"/>
    </reaction>
</comment>
<keyword evidence="14" id="KW-0832">Ubl conjugation</keyword>
<reference evidence="18" key="2">
    <citation type="submission" date="2025-09" db="UniProtKB">
        <authorList>
            <consortium name="Ensembl"/>
        </authorList>
    </citation>
    <scope>IDENTIFICATION</scope>
</reference>
<evidence type="ECO:0000256" key="6">
    <source>
        <dbReference type="ARBA" id="ARBA00022679"/>
    </source>
</evidence>
<dbReference type="GO" id="GO:0043066">
    <property type="term" value="P:negative regulation of apoptotic process"/>
    <property type="evidence" value="ECO:0007669"/>
    <property type="project" value="TreeGrafter"/>
</dbReference>
<evidence type="ECO:0000256" key="8">
    <source>
        <dbReference type="ARBA" id="ARBA00022703"/>
    </source>
</evidence>
<evidence type="ECO:0000313" key="19">
    <source>
        <dbReference type="Proteomes" id="UP000694569"/>
    </source>
</evidence>
<evidence type="ECO:0000256" key="7">
    <source>
        <dbReference type="ARBA" id="ARBA00022690"/>
    </source>
</evidence>
<keyword evidence="10" id="KW-0479">Metal-binding</keyword>
<dbReference type="PROSITE" id="PS50089">
    <property type="entry name" value="ZF_RING_2"/>
    <property type="match status" value="1"/>
</dbReference>
<evidence type="ECO:0000256" key="2">
    <source>
        <dbReference type="ARBA" id="ARBA00004496"/>
    </source>
</evidence>
<dbReference type="PANTHER" id="PTHR10044">
    <property type="entry name" value="INHIBITOR OF APOPTOSIS"/>
    <property type="match status" value="1"/>
</dbReference>
<dbReference type="Proteomes" id="UP000694569">
    <property type="component" value="Unplaced"/>
</dbReference>
<sequence>MLHCHCPPASHSQEAVTLGGAVSWHQRRDHTPCHARASGEQNLTGDHLQHVTPLSCSRISCAWDWMSLDGAAPGLTMDREEDVIRRILGSWAPPALSIELPGLAKPCMRYEASRLRSFTLGAPCISPVELARAGFYHLGPEDRVQCFCCGLVLKSWEPQDSPRYEHRRFCSICPFMRGEEVGNVPQPQGSDSVDGQILGQFQRLPVEQEEEGVWQAVYPEMLEERERLTTFRAWPPNAEVSPDLLAKAGFFYTGHRDNVTCFHCDGGLSNWERGDDPWREHAKWFPRCEFLVRSMGQAYVHGVQESYFSSTDTSVSPDRPHVSVRSPTSLTEPVTIPRAPEQRDPEVQHHKDPEPPLNTEEQLRQLKDERMCKVCMDKDASIVFVPCGHLVVCTDCSLNLRDCPICRAAIRGFVRAFLS</sequence>
<dbReference type="InterPro" id="IPR001841">
    <property type="entry name" value="Znf_RING"/>
</dbReference>
<organism evidence="18 19">
    <name type="scientific">Leptobrachium leishanense</name>
    <name type="common">Leishan spiny toad</name>
    <dbReference type="NCBI Taxonomy" id="445787"/>
    <lineage>
        <taxon>Eukaryota</taxon>
        <taxon>Metazoa</taxon>
        <taxon>Chordata</taxon>
        <taxon>Craniata</taxon>
        <taxon>Vertebrata</taxon>
        <taxon>Euteleostomi</taxon>
        <taxon>Amphibia</taxon>
        <taxon>Batrachia</taxon>
        <taxon>Anura</taxon>
        <taxon>Pelobatoidea</taxon>
        <taxon>Megophryidae</taxon>
        <taxon>Leptobrachium</taxon>
    </lineage>
</organism>
<evidence type="ECO:0000256" key="4">
    <source>
        <dbReference type="ARBA" id="ARBA00012483"/>
    </source>
</evidence>
<keyword evidence="19" id="KW-1185">Reference proteome</keyword>
<accession>A0A8C5PKT8</accession>
<dbReference type="InterPro" id="IPR011029">
    <property type="entry name" value="DEATH-like_dom_sf"/>
</dbReference>
<reference evidence="18" key="1">
    <citation type="submission" date="2025-08" db="UniProtKB">
        <authorList>
            <consortium name="Ensembl"/>
        </authorList>
    </citation>
    <scope>IDENTIFICATION</scope>
</reference>
<keyword evidence="7" id="KW-0646">Protease inhibitor</keyword>
<dbReference type="GeneTree" id="ENSGT00940000160406"/>
<dbReference type="GO" id="GO:0004869">
    <property type="term" value="F:cysteine-type endopeptidase inhibitor activity"/>
    <property type="evidence" value="ECO:0007669"/>
    <property type="project" value="UniProtKB-KW"/>
</dbReference>
<feature type="compositionally biased region" description="Basic and acidic residues" evidence="16">
    <location>
        <begin position="340"/>
        <end position="354"/>
    </location>
</feature>
<dbReference type="FunFam" id="1.10.1170.10:FF:000002">
    <property type="entry name" value="Baculoviral IAP repeat containing 7"/>
    <property type="match status" value="1"/>
</dbReference>
<keyword evidence="11 15" id="KW-0863">Zinc-finger</keyword>
<evidence type="ECO:0000256" key="1">
    <source>
        <dbReference type="ARBA" id="ARBA00000900"/>
    </source>
</evidence>
<dbReference type="PANTHER" id="PTHR10044:SF163">
    <property type="entry name" value="BACULOVIRAL IAP REPEAT-CONTAINING PROTEIN 7"/>
    <property type="match status" value="1"/>
</dbReference>
<dbReference type="InterPro" id="IPR001370">
    <property type="entry name" value="BIR_rpt"/>
</dbReference>
<comment type="similarity">
    <text evidence="3">Belongs to the IAP family.</text>
</comment>
<dbReference type="PROSITE" id="PS01282">
    <property type="entry name" value="BIR_REPEAT_1"/>
    <property type="match status" value="2"/>
</dbReference>
<evidence type="ECO:0000256" key="11">
    <source>
        <dbReference type="ARBA" id="ARBA00022771"/>
    </source>
</evidence>
<keyword evidence="5" id="KW-0963">Cytoplasm</keyword>
<dbReference type="CDD" id="cd16713">
    <property type="entry name" value="RING-HC_BIRC2_3_7"/>
    <property type="match status" value="1"/>
</dbReference>
<evidence type="ECO:0000256" key="13">
    <source>
        <dbReference type="ARBA" id="ARBA00022833"/>
    </source>
</evidence>
<keyword evidence="13" id="KW-0862">Zinc</keyword>
<feature type="domain" description="RING-type" evidence="17">
    <location>
        <begin position="372"/>
        <end position="407"/>
    </location>
</feature>
<dbReference type="Pfam" id="PF00653">
    <property type="entry name" value="BIR"/>
    <property type="match status" value="2"/>
</dbReference>
<dbReference type="GO" id="GO:0006915">
    <property type="term" value="P:apoptotic process"/>
    <property type="evidence" value="ECO:0007669"/>
    <property type="project" value="UniProtKB-KW"/>
</dbReference>
<evidence type="ECO:0000256" key="12">
    <source>
        <dbReference type="ARBA" id="ARBA00022786"/>
    </source>
</evidence>
<dbReference type="EC" id="2.3.2.27" evidence="4"/>
<dbReference type="FunFam" id="3.30.40.10:FF:000184">
    <property type="entry name" value="Baculoviral IAP repeat containing 2"/>
    <property type="match status" value="1"/>
</dbReference>
<dbReference type="Gene3D" id="1.10.533.10">
    <property type="entry name" value="Death Domain, Fas"/>
    <property type="match status" value="1"/>
</dbReference>
<dbReference type="GO" id="GO:0051726">
    <property type="term" value="P:regulation of cell cycle"/>
    <property type="evidence" value="ECO:0007669"/>
    <property type="project" value="TreeGrafter"/>
</dbReference>